<name>A0A0D2HVV5_CLAB1</name>
<feature type="domain" description="SET" evidence="2">
    <location>
        <begin position="444"/>
        <end position="550"/>
    </location>
</feature>
<reference evidence="3" key="1">
    <citation type="submission" date="2015-01" db="EMBL/GenBank/DDBJ databases">
        <title>The Genome Sequence of Cladophialophora bantiana CBS 173.52.</title>
        <authorList>
            <consortium name="The Broad Institute Genomics Platform"/>
            <person name="Cuomo C."/>
            <person name="de Hoog S."/>
            <person name="Gorbushina A."/>
            <person name="Stielow B."/>
            <person name="Teixiera M."/>
            <person name="Abouelleil A."/>
            <person name="Chapman S.B."/>
            <person name="Priest M."/>
            <person name="Young S.K."/>
            <person name="Wortman J."/>
            <person name="Nusbaum C."/>
            <person name="Birren B."/>
        </authorList>
    </citation>
    <scope>NUCLEOTIDE SEQUENCE [LARGE SCALE GENOMIC DNA]</scope>
    <source>
        <strain evidence="3">CBS 173.52</strain>
    </source>
</reference>
<evidence type="ECO:0000259" key="2">
    <source>
        <dbReference type="PROSITE" id="PS50280"/>
    </source>
</evidence>
<feature type="region of interest" description="Disordered" evidence="1">
    <location>
        <begin position="68"/>
        <end position="149"/>
    </location>
</feature>
<dbReference type="InterPro" id="IPR046341">
    <property type="entry name" value="SET_dom_sf"/>
</dbReference>
<dbReference type="PANTHER" id="PTHR47250:SF3">
    <property type="entry name" value="HISTONE-LYSINE N-METHYLTRANSFERASE SET-6"/>
    <property type="match status" value="1"/>
</dbReference>
<dbReference type="Gene3D" id="2.170.270.10">
    <property type="entry name" value="SET domain"/>
    <property type="match status" value="1"/>
</dbReference>
<keyword evidence="4" id="KW-1185">Reference proteome</keyword>
<evidence type="ECO:0000313" key="4">
    <source>
        <dbReference type="Proteomes" id="UP000053789"/>
    </source>
</evidence>
<dbReference type="PROSITE" id="PS50280">
    <property type="entry name" value="SET"/>
    <property type="match status" value="1"/>
</dbReference>
<dbReference type="AlphaFoldDB" id="A0A0D2HVV5"/>
<sequence>MASNSSLYEQILTEIRTPLEKAVNDALSSSQASGGTSRIRLEACLDYAHSGIPQSAQRETQRVTLATIELPSLSRGPDSGEGAGNAGRQQSNCNEQNPQLPGGVSDDGSPERSARHLKRRRMVGGLRLAKSAPTTRDSSLDKGSSRRLTSNVRQFSKRNVQAITPQQEHTPFERLVVGSSTSVGVTFPLAIGGDVAFQTMNHCCRQITQVSRCCRSLEVIVQARWIQCYDEQVQKLMAENPNQSISKARMHALAAASKDFGWTQKELRNKIAIWRGYDIIREAGGWVSLIFAGMGLYRFCKYRLGFCPKNMTILKRLRLRFEVAADTIHPEWRQMLSVVGEQTTCTYFGHPCDWVVGKDDPPIPLADTYLQWTSDFNFEHLEDSIIDEQAWGSIDPRTETQKFQHTLPKRFSCAKCSSIQSNDPSTNECDCFPTLFGSGSRQPCPVQIFRTDNGRNNGLLACCPFDRGTAIGEFVGVITKGLRDLDVMQMSGPAGIYQIWQGRQGNYTRFVNHSCQPNSQYERFVWLGVQRVVLVSKGISAGEEITVDYSDDYWSYLDKECLCGENCCRFKKKRAS</sequence>
<gene>
    <name evidence="3" type="ORF">Z519_03658</name>
</gene>
<dbReference type="PANTHER" id="PTHR47250">
    <property type="entry name" value="HISTONE-LYSINE N-METHYLTRANSFERASE SET-6"/>
    <property type="match status" value="1"/>
</dbReference>
<dbReference type="Pfam" id="PF00856">
    <property type="entry name" value="SET"/>
    <property type="match status" value="1"/>
</dbReference>
<evidence type="ECO:0000256" key="1">
    <source>
        <dbReference type="SAM" id="MobiDB-lite"/>
    </source>
</evidence>
<dbReference type="SUPFAM" id="SSF82199">
    <property type="entry name" value="SET domain"/>
    <property type="match status" value="1"/>
</dbReference>
<dbReference type="OrthoDB" id="308383at2759"/>
<dbReference type="Proteomes" id="UP000053789">
    <property type="component" value="Unassembled WGS sequence"/>
</dbReference>
<dbReference type="GeneID" id="27696586"/>
<protein>
    <recommendedName>
        <fullName evidence="2">SET domain-containing protein</fullName>
    </recommendedName>
</protein>
<dbReference type="EMBL" id="KN846984">
    <property type="protein sequence ID" value="KIW95075.1"/>
    <property type="molecule type" value="Genomic_DNA"/>
</dbReference>
<dbReference type="SMART" id="SM00317">
    <property type="entry name" value="SET"/>
    <property type="match status" value="1"/>
</dbReference>
<feature type="compositionally biased region" description="Polar residues" evidence="1">
    <location>
        <begin position="87"/>
        <end position="99"/>
    </location>
</feature>
<dbReference type="HOGENOM" id="CLU_029124_1_0_1"/>
<accession>A0A0D2HVV5</accession>
<proteinExistence type="predicted"/>
<organism evidence="3 4">
    <name type="scientific">Cladophialophora bantiana (strain ATCC 10958 / CBS 173.52 / CDC B-1940 / NIH 8579)</name>
    <name type="common">Xylohypha bantiana</name>
    <dbReference type="NCBI Taxonomy" id="1442370"/>
    <lineage>
        <taxon>Eukaryota</taxon>
        <taxon>Fungi</taxon>
        <taxon>Dikarya</taxon>
        <taxon>Ascomycota</taxon>
        <taxon>Pezizomycotina</taxon>
        <taxon>Eurotiomycetes</taxon>
        <taxon>Chaetothyriomycetidae</taxon>
        <taxon>Chaetothyriales</taxon>
        <taxon>Herpotrichiellaceae</taxon>
        <taxon>Cladophialophora</taxon>
    </lineage>
</organism>
<dbReference type="InterPro" id="IPR053105">
    <property type="entry name" value="Class_V-like_SAM-MTase"/>
</dbReference>
<dbReference type="InterPro" id="IPR001214">
    <property type="entry name" value="SET_dom"/>
</dbReference>
<dbReference type="RefSeq" id="XP_016621744.1">
    <property type="nucleotide sequence ID" value="XM_016761406.1"/>
</dbReference>
<evidence type="ECO:0000313" key="3">
    <source>
        <dbReference type="EMBL" id="KIW95075.1"/>
    </source>
</evidence>
<dbReference type="VEuPathDB" id="FungiDB:Z519_03658"/>